<proteinExistence type="predicted"/>
<comment type="caution">
    <text evidence="3">The sequence shown here is derived from an EMBL/GenBank/DDBJ whole genome shotgun (WGS) entry which is preliminary data.</text>
</comment>
<evidence type="ECO:0000256" key="1">
    <source>
        <dbReference type="SAM" id="Coils"/>
    </source>
</evidence>
<accession>A0A9K3IVW8</accession>
<protein>
    <submittedName>
        <fullName evidence="3">Transcription factor interactor and regulator CCHC(Zn) family</fullName>
    </submittedName>
</protein>
<sequence>MEWDYDVEPCSCCGSHNHWAQDCPRSYHPDHGSRGYQNYNPSDKGGNEQNRNAIEEDKILELFKTLLKHVEELTQSLKEQQNINESLNQRIEQLTNQFDNFAERKATVSLVEDAGSETDRDPGEPLIPIQLGDLKTDNASLNFGVSMSVLPGYIYDKYDLGPLQQVNDPMVLAEYSRGRPRGILKGLTVKIGDFYYPEDFVVLDPYTEKEQLRVILGRPFLASADAQICCWKGTVDMTYGSRKLSIDFLSHSFDYSFINTCSWDFVTNTSYSRVCDDGPKESVAMIDRSKDDKSVKDKEAKSPWWLKLRIKKQLAKRKKNPPKEATKSKKNPIETRTGELLYSFDDADPDKPDHWDAIRDDGWMWDDNHVFHTQGILYEPP</sequence>
<gene>
    <name evidence="3" type="ORF">HanXRQr2_Chr06g0277531</name>
</gene>
<reference evidence="3" key="1">
    <citation type="journal article" date="2017" name="Nature">
        <title>The sunflower genome provides insights into oil metabolism, flowering and Asterid evolution.</title>
        <authorList>
            <person name="Badouin H."/>
            <person name="Gouzy J."/>
            <person name="Grassa C.J."/>
            <person name="Murat F."/>
            <person name="Staton S.E."/>
            <person name="Cottret L."/>
            <person name="Lelandais-Briere C."/>
            <person name="Owens G.L."/>
            <person name="Carrere S."/>
            <person name="Mayjonade B."/>
            <person name="Legrand L."/>
            <person name="Gill N."/>
            <person name="Kane N.C."/>
            <person name="Bowers J.E."/>
            <person name="Hubner S."/>
            <person name="Bellec A."/>
            <person name="Berard A."/>
            <person name="Berges H."/>
            <person name="Blanchet N."/>
            <person name="Boniface M.C."/>
            <person name="Brunel D."/>
            <person name="Catrice O."/>
            <person name="Chaidir N."/>
            <person name="Claudel C."/>
            <person name="Donnadieu C."/>
            <person name="Faraut T."/>
            <person name="Fievet G."/>
            <person name="Helmstetter N."/>
            <person name="King M."/>
            <person name="Knapp S.J."/>
            <person name="Lai Z."/>
            <person name="Le Paslier M.C."/>
            <person name="Lippi Y."/>
            <person name="Lorenzon L."/>
            <person name="Mandel J.R."/>
            <person name="Marage G."/>
            <person name="Marchand G."/>
            <person name="Marquand E."/>
            <person name="Bret-Mestries E."/>
            <person name="Morien E."/>
            <person name="Nambeesan S."/>
            <person name="Nguyen T."/>
            <person name="Pegot-Espagnet P."/>
            <person name="Pouilly N."/>
            <person name="Raftis F."/>
            <person name="Sallet E."/>
            <person name="Schiex T."/>
            <person name="Thomas J."/>
            <person name="Vandecasteele C."/>
            <person name="Vares D."/>
            <person name="Vear F."/>
            <person name="Vautrin S."/>
            <person name="Crespi M."/>
            <person name="Mangin B."/>
            <person name="Burke J.M."/>
            <person name="Salse J."/>
            <person name="Munos S."/>
            <person name="Vincourt P."/>
            <person name="Rieseberg L.H."/>
            <person name="Langlade N.B."/>
        </authorList>
    </citation>
    <scope>NUCLEOTIDE SEQUENCE</scope>
    <source>
        <tissue evidence="3">Leaves</tissue>
    </source>
</reference>
<dbReference type="Gramene" id="mRNA:HanXRQr2_Chr06g0277531">
    <property type="protein sequence ID" value="CDS:HanXRQr2_Chr06g0277531.1"/>
    <property type="gene ID" value="HanXRQr2_Chr06g0277531"/>
</dbReference>
<dbReference type="EMBL" id="MNCJ02000321">
    <property type="protein sequence ID" value="KAF5803958.1"/>
    <property type="molecule type" value="Genomic_DNA"/>
</dbReference>
<evidence type="ECO:0000313" key="4">
    <source>
        <dbReference type="Proteomes" id="UP000215914"/>
    </source>
</evidence>
<feature type="compositionally biased region" description="Basic and acidic residues" evidence="2">
    <location>
        <begin position="321"/>
        <end position="337"/>
    </location>
</feature>
<name>A0A9K3IVW8_HELAN</name>
<feature type="coiled-coil region" evidence="1">
    <location>
        <begin position="70"/>
        <end position="104"/>
    </location>
</feature>
<dbReference type="Gene3D" id="2.40.70.10">
    <property type="entry name" value="Acid Proteases"/>
    <property type="match status" value="1"/>
</dbReference>
<dbReference type="AlphaFoldDB" id="A0A9K3IVW8"/>
<organism evidence="3 4">
    <name type="scientific">Helianthus annuus</name>
    <name type="common">Common sunflower</name>
    <dbReference type="NCBI Taxonomy" id="4232"/>
    <lineage>
        <taxon>Eukaryota</taxon>
        <taxon>Viridiplantae</taxon>
        <taxon>Streptophyta</taxon>
        <taxon>Embryophyta</taxon>
        <taxon>Tracheophyta</taxon>
        <taxon>Spermatophyta</taxon>
        <taxon>Magnoliopsida</taxon>
        <taxon>eudicotyledons</taxon>
        <taxon>Gunneridae</taxon>
        <taxon>Pentapetalae</taxon>
        <taxon>asterids</taxon>
        <taxon>campanulids</taxon>
        <taxon>Asterales</taxon>
        <taxon>Asteraceae</taxon>
        <taxon>Asteroideae</taxon>
        <taxon>Heliantheae alliance</taxon>
        <taxon>Heliantheae</taxon>
        <taxon>Helianthus</taxon>
    </lineage>
</organism>
<evidence type="ECO:0000256" key="2">
    <source>
        <dbReference type="SAM" id="MobiDB-lite"/>
    </source>
</evidence>
<dbReference type="InterPro" id="IPR021109">
    <property type="entry name" value="Peptidase_aspartic_dom_sf"/>
</dbReference>
<keyword evidence="4" id="KW-1185">Reference proteome</keyword>
<reference evidence="3" key="2">
    <citation type="submission" date="2020-06" db="EMBL/GenBank/DDBJ databases">
        <title>Helianthus annuus Genome sequencing and assembly Release 2.</title>
        <authorList>
            <person name="Gouzy J."/>
            <person name="Langlade N."/>
            <person name="Munos S."/>
        </authorList>
    </citation>
    <scope>NUCLEOTIDE SEQUENCE</scope>
    <source>
        <tissue evidence="3">Leaves</tissue>
    </source>
</reference>
<dbReference type="PANTHER" id="PTHR33067">
    <property type="entry name" value="RNA-DIRECTED DNA POLYMERASE-RELATED"/>
    <property type="match status" value="1"/>
</dbReference>
<dbReference type="PANTHER" id="PTHR33067:SF32">
    <property type="entry name" value="ASPARTIC PEPTIDASE DDI1-TYPE DOMAIN-CONTAINING PROTEIN"/>
    <property type="match status" value="1"/>
</dbReference>
<keyword evidence="1" id="KW-0175">Coiled coil</keyword>
<feature type="region of interest" description="Disordered" evidence="2">
    <location>
        <begin position="315"/>
        <end position="346"/>
    </location>
</feature>
<evidence type="ECO:0000313" key="3">
    <source>
        <dbReference type="EMBL" id="KAF5803958.1"/>
    </source>
</evidence>
<dbReference type="Proteomes" id="UP000215914">
    <property type="component" value="Unassembled WGS sequence"/>
</dbReference>